<evidence type="ECO:0000313" key="2">
    <source>
        <dbReference type="EMBL" id="PIA45598.1"/>
    </source>
</evidence>
<evidence type="ECO:0000259" key="1">
    <source>
        <dbReference type="Pfam" id="PF13966"/>
    </source>
</evidence>
<dbReference type="Pfam" id="PF13966">
    <property type="entry name" value="zf-RVT"/>
    <property type="match status" value="1"/>
</dbReference>
<feature type="domain" description="Reverse transcriptase zinc-binding" evidence="1">
    <location>
        <begin position="3"/>
        <end position="40"/>
    </location>
</feature>
<dbReference type="Proteomes" id="UP000230069">
    <property type="component" value="Unassembled WGS sequence"/>
</dbReference>
<evidence type="ECO:0000313" key="3">
    <source>
        <dbReference type="Proteomes" id="UP000230069"/>
    </source>
</evidence>
<reference evidence="2 3" key="1">
    <citation type="submission" date="2017-09" db="EMBL/GenBank/DDBJ databases">
        <title>WGS assembly of Aquilegia coerulea Goldsmith.</title>
        <authorList>
            <person name="Hodges S."/>
            <person name="Kramer E."/>
            <person name="Nordborg M."/>
            <person name="Tomkins J."/>
            <person name="Borevitz J."/>
            <person name="Derieg N."/>
            <person name="Yan J."/>
            <person name="Mihaltcheva S."/>
            <person name="Hayes R.D."/>
            <person name="Rokhsar D."/>
        </authorList>
    </citation>
    <scope>NUCLEOTIDE SEQUENCE [LARGE SCALE GENOMIC DNA]</scope>
    <source>
        <strain evidence="3">cv. Goldsmith</strain>
    </source>
</reference>
<proteinExistence type="predicted"/>
<sequence>MEKTLQKRGIQLASMCCMCCKEEESLNHLLWHCNRAKDLWSWLCQLFGCNYDFEGLEQALTKGNNFSSLIRDLWNVGVLAVMVETWKGENKRLFEGERFNSYSCSYKVRWWLRAAGKLSKGTFRSNPLYRWFYP</sequence>
<dbReference type="InParanoid" id="A0A2G5DQ23"/>
<keyword evidence="3" id="KW-1185">Reference proteome</keyword>
<name>A0A2G5DQ23_AQUCA</name>
<dbReference type="EMBL" id="KZ305033">
    <property type="protein sequence ID" value="PIA45598.1"/>
    <property type="molecule type" value="Genomic_DNA"/>
</dbReference>
<organism evidence="2 3">
    <name type="scientific">Aquilegia coerulea</name>
    <name type="common">Rocky mountain columbine</name>
    <dbReference type="NCBI Taxonomy" id="218851"/>
    <lineage>
        <taxon>Eukaryota</taxon>
        <taxon>Viridiplantae</taxon>
        <taxon>Streptophyta</taxon>
        <taxon>Embryophyta</taxon>
        <taxon>Tracheophyta</taxon>
        <taxon>Spermatophyta</taxon>
        <taxon>Magnoliopsida</taxon>
        <taxon>Ranunculales</taxon>
        <taxon>Ranunculaceae</taxon>
        <taxon>Thalictroideae</taxon>
        <taxon>Aquilegia</taxon>
    </lineage>
</organism>
<accession>A0A2G5DQ23</accession>
<dbReference type="InterPro" id="IPR026960">
    <property type="entry name" value="RVT-Znf"/>
</dbReference>
<dbReference type="OrthoDB" id="1684493at2759"/>
<gene>
    <name evidence="2" type="ORF">AQUCO_01600068v1</name>
</gene>
<protein>
    <recommendedName>
        <fullName evidence="1">Reverse transcriptase zinc-binding domain-containing protein</fullName>
    </recommendedName>
</protein>
<dbReference type="AlphaFoldDB" id="A0A2G5DQ23"/>